<dbReference type="EMBL" id="QTUJ01000001">
    <property type="protein sequence ID" value="REF72470.1"/>
    <property type="molecule type" value="Genomic_DNA"/>
</dbReference>
<dbReference type="eggNOG" id="ENOG50313IR">
    <property type="taxonomic scope" value="Bacteria"/>
</dbReference>
<accession>A0A3D9XPW3</accession>
<evidence type="ECO:0000313" key="2">
    <source>
        <dbReference type="EMBL" id="REG30471.1"/>
    </source>
</evidence>
<dbReference type="EMBL" id="QUMX01000052">
    <property type="protein sequence ID" value="REG30471.1"/>
    <property type="molecule type" value="Genomic_DNA"/>
</dbReference>
<evidence type="ECO:0000313" key="3">
    <source>
        <dbReference type="Proteomes" id="UP000256794"/>
    </source>
</evidence>
<evidence type="ECO:0000313" key="1">
    <source>
        <dbReference type="EMBL" id="REF72470.1"/>
    </source>
</evidence>
<dbReference type="AlphaFoldDB" id="A0A099F8M7"/>
<sequence>MTEPLEVYPLVFSGGRWWLPYGHEADAESLSRVFGSDCSVVFLGPGGGSLAYDVTDEGEEVVRLDDEGWLPLARAVLAPWQKQAIQLVMDAIDSM</sequence>
<keyword evidence="3" id="KW-1185">Reference proteome</keyword>
<dbReference type="RefSeq" id="WP_036759651.1">
    <property type="nucleotide sequence ID" value="NZ_CP035287.1"/>
</dbReference>
<gene>
    <name evidence="2" type="ORF">ATH84_10523</name>
    <name evidence="1" type="ORF">BDD41_0944</name>
</gene>
<comment type="caution">
    <text evidence="1">The sequence shown here is derived from an EMBL/GenBank/DDBJ whole genome shotgun (WGS) entry which is preliminary data.</text>
</comment>
<dbReference type="Proteomes" id="UP000256941">
    <property type="component" value="Unassembled WGS sequence"/>
</dbReference>
<protein>
    <submittedName>
        <fullName evidence="1">Uncharacterized protein</fullName>
    </submittedName>
</protein>
<proteinExistence type="predicted"/>
<organism evidence="1 4">
    <name type="scientific">Paracoccus versutus</name>
    <name type="common">Thiobacillus versutus</name>
    <dbReference type="NCBI Taxonomy" id="34007"/>
    <lineage>
        <taxon>Bacteria</taxon>
        <taxon>Pseudomonadati</taxon>
        <taxon>Pseudomonadota</taxon>
        <taxon>Alphaproteobacteria</taxon>
        <taxon>Rhodobacterales</taxon>
        <taxon>Paracoccaceae</taxon>
        <taxon>Paracoccus</taxon>
    </lineage>
</organism>
<evidence type="ECO:0000313" key="4">
    <source>
        <dbReference type="Proteomes" id="UP000256941"/>
    </source>
</evidence>
<name>A0A099F8M7_PARVE</name>
<dbReference type="Proteomes" id="UP000256794">
    <property type="component" value="Unassembled WGS sequence"/>
</dbReference>
<dbReference type="OrthoDB" id="7775956at2"/>
<accession>A0A099F8M7</accession>
<reference evidence="3 4" key="1">
    <citation type="submission" date="2018-08" db="EMBL/GenBank/DDBJ databases">
        <title>Genomic Encyclopedia of Archaeal and Bacterial Type Strains, Phase II (KMG-II): from individual species to whole genera.</title>
        <authorList>
            <person name="Goeker M."/>
        </authorList>
    </citation>
    <scope>NUCLEOTIDE SEQUENCE [LARGE SCALE GENOMIC DNA]</scope>
    <source>
        <strain evidence="1 4">DSM 17099</strain>
        <strain evidence="2 3">DSM 582</strain>
    </source>
</reference>